<proteinExistence type="predicted"/>
<evidence type="ECO:0000256" key="1">
    <source>
        <dbReference type="ARBA" id="ARBA00022737"/>
    </source>
</evidence>
<dbReference type="SUPFAM" id="SSF48403">
    <property type="entry name" value="Ankyrin repeat"/>
    <property type="match status" value="1"/>
</dbReference>
<reference evidence="5 6" key="1">
    <citation type="submission" date="2023-01" db="EMBL/GenBank/DDBJ databases">
        <title>Analysis of 21 Apiospora genomes using comparative genomics revels a genus with tremendous synthesis potential of carbohydrate active enzymes and secondary metabolites.</title>
        <authorList>
            <person name="Sorensen T."/>
        </authorList>
    </citation>
    <scope>NUCLEOTIDE SEQUENCE [LARGE SCALE GENOMIC DNA]</scope>
    <source>
        <strain evidence="5 6">CBS 33761</strain>
    </source>
</reference>
<gene>
    <name evidence="5" type="ORF">PG993_012801</name>
</gene>
<keyword evidence="6" id="KW-1185">Reference proteome</keyword>
<feature type="domain" description="GPI inositol-deacylase winged helix" evidence="4">
    <location>
        <begin position="9"/>
        <end position="89"/>
    </location>
</feature>
<dbReference type="Proteomes" id="UP001444661">
    <property type="component" value="Unassembled WGS sequence"/>
</dbReference>
<feature type="repeat" description="ANK" evidence="3">
    <location>
        <begin position="215"/>
        <end position="247"/>
    </location>
</feature>
<sequence length="390" mass="43252">MTRITGQLANHAQRATQVLGWIIHAERPLTKLELQHALGVELGRRRMDPERLPETSHLVSVCAGLVTTDEESGIIRLVHYTAQEYFVSTKEHWFPGFQGTILATCISYLSFEEFATRPCHDHDELSQRLKKHPFYDYAATHWGHHASGYQTCSTVLQFLRKKNEVETAMQARSLAALGALGGFHSTGLHMAAGFGLEKTVRELLSVYDVNVRDTEDTTALGLAAAINCLAAVRVLVEKGADLDSQEMALCEASSRGYLEVVRYLIETNSPTKFDPETMRESLFHAAIGSFWETCDFLVEQGADINSRVMEKSLLHAAVGSQHDGGEKAAEYLIEKGANVNVVDGFGQTPLHIAIETWERRTNLVKLLVKHGADVNIANERGNNTNGQSHR</sequence>
<keyword evidence="2 3" id="KW-0040">ANK repeat</keyword>
<name>A0ABR1RVT7_9PEZI</name>
<dbReference type="PROSITE" id="PS50088">
    <property type="entry name" value="ANK_REPEAT"/>
    <property type="match status" value="3"/>
</dbReference>
<evidence type="ECO:0000313" key="5">
    <source>
        <dbReference type="EMBL" id="KAK8022034.1"/>
    </source>
</evidence>
<dbReference type="InterPro" id="IPR054471">
    <property type="entry name" value="GPIID_WHD"/>
</dbReference>
<dbReference type="Pfam" id="PF12796">
    <property type="entry name" value="Ank_2"/>
    <property type="match status" value="2"/>
</dbReference>
<dbReference type="InterPro" id="IPR002110">
    <property type="entry name" value="Ankyrin_rpt"/>
</dbReference>
<evidence type="ECO:0000313" key="6">
    <source>
        <dbReference type="Proteomes" id="UP001444661"/>
    </source>
</evidence>
<evidence type="ECO:0000259" key="4">
    <source>
        <dbReference type="Pfam" id="PF22939"/>
    </source>
</evidence>
<evidence type="ECO:0000256" key="2">
    <source>
        <dbReference type="ARBA" id="ARBA00023043"/>
    </source>
</evidence>
<dbReference type="PRINTS" id="PR01415">
    <property type="entry name" value="ANKYRIN"/>
</dbReference>
<dbReference type="PANTHER" id="PTHR24171:SF9">
    <property type="entry name" value="ANKYRIN REPEAT DOMAIN-CONTAINING PROTEIN 39"/>
    <property type="match status" value="1"/>
</dbReference>
<dbReference type="PANTHER" id="PTHR24171">
    <property type="entry name" value="ANKYRIN REPEAT DOMAIN-CONTAINING PROTEIN 39-RELATED"/>
    <property type="match status" value="1"/>
</dbReference>
<dbReference type="Pfam" id="PF22939">
    <property type="entry name" value="WHD_GPIID"/>
    <property type="match status" value="1"/>
</dbReference>
<comment type="caution">
    <text evidence="5">The sequence shown here is derived from an EMBL/GenBank/DDBJ whole genome shotgun (WGS) entry which is preliminary data.</text>
</comment>
<accession>A0ABR1RVT7</accession>
<organism evidence="5 6">
    <name type="scientific">Apiospora rasikravindrae</name>
    <dbReference type="NCBI Taxonomy" id="990691"/>
    <lineage>
        <taxon>Eukaryota</taxon>
        <taxon>Fungi</taxon>
        <taxon>Dikarya</taxon>
        <taxon>Ascomycota</taxon>
        <taxon>Pezizomycotina</taxon>
        <taxon>Sordariomycetes</taxon>
        <taxon>Xylariomycetidae</taxon>
        <taxon>Amphisphaeriales</taxon>
        <taxon>Apiosporaceae</taxon>
        <taxon>Apiospora</taxon>
    </lineage>
</organism>
<dbReference type="EMBL" id="JAQQWK010000012">
    <property type="protein sequence ID" value="KAK8022034.1"/>
    <property type="molecule type" value="Genomic_DNA"/>
</dbReference>
<dbReference type="InterPro" id="IPR036770">
    <property type="entry name" value="Ankyrin_rpt-contain_sf"/>
</dbReference>
<dbReference type="Gene3D" id="1.25.40.20">
    <property type="entry name" value="Ankyrin repeat-containing domain"/>
    <property type="match status" value="2"/>
</dbReference>
<feature type="repeat" description="ANK" evidence="3">
    <location>
        <begin position="309"/>
        <end position="344"/>
    </location>
</feature>
<dbReference type="PROSITE" id="PS50297">
    <property type="entry name" value="ANK_REP_REGION"/>
    <property type="match status" value="1"/>
</dbReference>
<dbReference type="SMART" id="SM00248">
    <property type="entry name" value="ANK"/>
    <property type="match status" value="6"/>
</dbReference>
<protein>
    <recommendedName>
        <fullName evidence="4">GPI inositol-deacylase winged helix domain-containing protein</fullName>
    </recommendedName>
</protein>
<keyword evidence="1" id="KW-0677">Repeat</keyword>
<feature type="repeat" description="ANK" evidence="3">
    <location>
        <begin position="345"/>
        <end position="379"/>
    </location>
</feature>
<evidence type="ECO:0000256" key="3">
    <source>
        <dbReference type="PROSITE-ProRule" id="PRU00023"/>
    </source>
</evidence>